<dbReference type="InterPro" id="IPR013087">
    <property type="entry name" value="Znf_C2H2_type"/>
</dbReference>
<dbReference type="Gene3D" id="1.20.5.170">
    <property type="match status" value="1"/>
</dbReference>
<evidence type="ECO:0000256" key="5">
    <source>
        <dbReference type="SAM" id="MobiDB-lite"/>
    </source>
</evidence>
<gene>
    <name evidence="9" type="primary">LOC100904877</name>
</gene>
<dbReference type="SMART" id="SM00338">
    <property type="entry name" value="BRLZ"/>
    <property type="match status" value="1"/>
</dbReference>
<dbReference type="PANTHER" id="PTHR23351">
    <property type="entry name" value="FOS TRANSCRIPTION FACTOR-RELATED"/>
    <property type="match status" value="1"/>
</dbReference>
<dbReference type="Proteomes" id="UP000694867">
    <property type="component" value="Unplaced"/>
</dbReference>
<feature type="domain" description="C2H2-type" evidence="6">
    <location>
        <begin position="56"/>
        <end position="80"/>
    </location>
</feature>
<feature type="domain" description="BZIP" evidence="7">
    <location>
        <begin position="312"/>
        <end position="375"/>
    </location>
</feature>
<dbReference type="InterPro" id="IPR004826">
    <property type="entry name" value="bZIP_Maf"/>
</dbReference>
<dbReference type="InterPro" id="IPR004827">
    <property type="entry name" value="bZIP"/>
</dbReference>
<dbReference type="GO" id="GO:0008270">
    <property type="term" value="F:zinc ion binding"/>
    <property type="evidence" value="ECO:0007669"/>
    <property type="project" value="UniProtKB-KW"/>
</dbReference>
<feature type="compositionally biased region" description="Basic and acidic residues" evidence="5">
    <location>
        <begin position="313"/>
        <end position="322"/>
    </location>
</feature>
<evidence type="ECO:0000256" key="4">
    <source>
        <dbReference type="PROSITE-ProRule" id="PRU00042"/>
    </source>
</evidence>
<dbReference type="RefSeq" id="XP_028968916.1">
    <property type="nucleotide sequence ID" value="XM_029113083.1"/>
</dbReference>
<protein>
    <submittedName>
        <fullName evidence="9">Cyclic AMP-dependent transcription factor ATF-2</fullName>
    </submittedName>
</protein>
<dbReference type="PROSITE" id="PS00028">
    <property type="entry name" value="ZINC_FINGER_C2H2_1"/>
    <property type="match status" value="1"/>
</dbReference>
<dbReference type="GO" id="GO:0000978">
    <property type="term" value="F:RNA polymerase II cis-regulatory region sequence-specific DNA binding"/>
    <property type="evidence" value="ECO:0007669"/>
    <property type="project" value="TreeGrafter"/>
</dbReference>
<dbReference type="PROSITE" id="PS50157">
    <property type="entry name" value="ZINC_FINGER_C2H2_2"/>
    <property type="match status" value="1"/>
</dbReference>
<keyword evidence="8" id="KW-1185">Reference proteome</keyword>
<organism evidence="8 9">
    <name type="scientific">Galendromus occidentalis</name>
    <name type="common">western predatory mite</name>
    <dbReference type="NCBI Taxonomy" id="34638"/>
    <lineage>
        <taxon>Eukaryota</taxon>
        <taxon>Metazoa</taxon>
        <taxon>Ecdysozoa</taxon>
        <taxon>Arthropoda</taxon>
        <taxon>Chelicerata</taxon>
        <taxon>Arachnida</taxon>
        <taxon>Acari</taxon>
        <taxon>Parasitiformes</taxon>
        <taxon>Mesostigmata</taxon>
        <taxon>Gamasina</taxon>
        <taxon>Phytoseioidea</taxon>
        <taxon>Phytoseiidae</taxon>
        <taxon>Typhlodrominae</taxon>
        <taxon>Galendromus</taxon>
    </lineage>
</organism>
<dbReference type="AlphaFoldDB" id="A0AAJ7SJH7"/>
<evidence type="ECO:0000259" key="7">
    <source>
        <dbReference type="PROSITE" id="PS50217"/>
    </source>
</evidence>
<dbReference type="GeneID" id="100904877"/>
<keyword evidence="1" id="KW-0805">Transcription regulation</keyword>
<evidence type="ECO:0000256" key="3">
    <source>
        <dbReference type="ARBA" id="ARBA00023163"/>
    </source>
</evidence>
<evidence type="ECO:0000313" key="9">
    <source>
        <dbReference type="RefSeq" id="XP_028968916.1"/>
    </source>
</evidence>
<dbReference type="Gene3D" id="3.30.160.60">
    <property type="entry name" value="Classic Zinc Finger"/>
    <property type="match status" value="1"/>
</dbReference>
<dbReference type="InterPro" id="IPR000837">
    <property type="entry name" value="AP-1"/>
</dbReference>
<keyword evidence="4" id="KW-0479">Metal-binding</keyword>
<dbReference type="Pfam" id="PF03131">
    <property type="entry name" value="bZIP_Maf"/>
    <property type="match status" value="1"/>
</dbReference>
<sequence>MSYLDFAYKKFQPPQTEILYLVELGTLQIRDQKNEWFGVCFLLRLLQMPFNARKSYACDAEDCRQTFSTADKLSSHRKTHKVPLLVLPSAEPQRSEGPQPDDTPARFTKLMDAAGLAQDLSNPFDASFRKAGENPPHMNLIDAEAQAGNIIPPTTAEVLQEVVEQEQPMWKSETGESRAPVITTRTSAHHLLHELPENGSRGPAIAVSNLDPVTIKNSDSPPPSSHNPVSLLGLPSVAINHQMIGMLHGNSNLNLNRHFTPHFSSPPLGTTHDSRGQPLMMLPEAPAGPHHSSATRGGMKRKSGGGSSDDEEERKRKFRENNKLAAQRCRQRKKQEIEDTRKERDRLKEENQKLSAKLELCLQNEDKLREQYEKLKIDFAEHAQCNVTLKKRGVIQYPSL</sequence>
<evidence type="ECO:0000313" key="8">
    <source>
        <dbReference type="Proteomes" id="UP000694867"/>
    </source>
</evidence>
<evidence type="ECO:0000256" key="2">
    <source>
        <dbReference type="ARBA" id="ARBA00023125"/>
    </source>
</evidence>
<keyword evidence="4" id="KW-0862">Zinc</keyword>
<evidence type="ECO:0000256" key="1">
    <source>
        <dbReference type="ARBA" id="ARBA00023015"/>
    </source>
</evidence>
<dbReference type="PROSITE" id="PS50217">
    <property type="entry name" value="BZIP"/>
    <property type="match status" value="1"/>
</dbReference>
<dbReference type="SUPFAM" id="SSF57959">
    <property type="entry name" value="Leucine zipper domain"/>
    <property type="match status" value="1"/>
</dbReference>
<keyword evidence="3" id="KW-0804">Transcription</keyword>
<dbReference type="InterPro" id="IPR046347">
    <property type="entry name" value="bZIP_sf"/>
</dbReference>
<accession>A0AAJ7SJH7</accession>
<feature type="compositionally biased region" description="Basic and acidic residues" evidence="5">
    <location>
        <begin position="334"/>
        <end position="352"/>
    </location>
</feature>
<dbReference type="KEGG" id="goe:100904877"/>
<keyword evidence="2" id="KW-0238">DNA-binding</keyword>
<proteinExistence type="predicted"/>
<reference evidence="9" key="1">
    <citation type="submission" date="2025-08" db="UniProtKB">
        <authorList>
            <consortium name="RefSeq"/>
        </authorList>
    </citation>
    <scope>IDENTIFICATION</scope>
</reference>
<name>A0AAJ7SJH7_9ACAR</name>
<dbReference type="CDD" id="cd14699">
    <property type="entry name" value="bZIP_Fos_like"/>
    <property type="match status" value="1"/>
</dbReference>
<feature type="region of interest" description="Disordered" evidence="5">
    <location>
        <begin position="264"/>
        <end position="352"/>
    </location>
</feature>
<evidence type="ECO:0000259" key="6">
    <source>
        <dbReference type="PROSITE" id="PS50157"/>
    </source>
</evidence>
<dbReference type="GO" id="GO:0005634">
    <property type="term" value="C:nucleus"/>
    <property type="evidence" value="ECO:0007669"/>
    <property type="project" value="TreeGrafter"/>
</dbReference>
<keyword evidence="4" id="KW-0863">Zinc-finger</keyword>
<dbReference type="GO" id="GO:0000981">
    <property type="term" value="F:DNA-binding transcription factor activity, RNA polymerase II-specific"/>
    <property type="evidence" value="ECO:0007669"/>
    <property type="project" value="TreeGrafter"/>
</dbReference>
<dbReference type="PANTHER" id="PTHR23351:SF24">
    <property type="entry name" value="ACTIVATING TRANSCRIPTION FACTOR 3-RELATED"/>
    <property type="match status" value="1"/>
</dbReference>